<dbReference type="OrthoDB" id="288620at2"/>
<dbReference type="Pfam" id="PF11211">
    <property type="entry name" value="DUF2997"/>
    <property type="match status" value="1"/>
</dbReference>
<dbReference type="EMBL" id="PUIB01000024">
    <property type="protein sequence ID" value="PQO28937.1"/>
    <property type="molecule type" value="Genomic_DNA"/>
</dbReference>
<dbReference type="AlphaFoldDB" id="A0A2S8F9U7"/>
<accession>A0A2S8F9U7</accession>
<dbReference type="RefSeq" id="WP_105358310.1">
    <property type="nucleotide sequence ID" value="NZ_PUIB01000024.1"/>
</dbReference>
<gene>
    <name evidence="2" type="ORF">C5Y98_24565</name>
</gene>
<evidence type="ECO:0000313" key="2">
    <source>
        <dbReference type="EMBL" id="PQO28937.1"/>
    </source>
</evidence>
<proteinExistence type="predicted"/>
<name>A0A2S8F9U7_9BACT</name>
<feature type="compositionally biased region" description="Polar residues" evidence="1">
    <location>
        <begin position="53"/>
        <end position="64"/>
    </location>
</feature>
<dbReference type="Proteomes" id="UP000239388">
    <property type="component" value="Unassembled WGS sequence"/>
</dbReference>
<dbReference type="InterPro" id="IPR021375">
    <property type="entry name" value="DUF2997"/>
</dbReference>
<protein>
    <recommendedName>
        <fullName evidence="4">DUF2997 domain-containing protein</fullName>
    </recommendedName>
</protein>
<organism evidence="2 3">
    <name type="scientific">Blastopirellula marina</name>
    <dbReference type="NCBI Taxonomy" id="124"/>
    <lineage>
        <taxon>Bacteria</taxon>
        <taxon>Pseudomonadati</taxon>
        <taxon>Planctomycetota</taxon>
        <taxon>Planctomycetia</taxon>
        <taxon>Pirellulales</taxon>
        <taxon>Pirellulaceae</taxon>
        <taxon>Blastopirellula</taxon>
    </lineage>
</organism>
<comment type="caution">
    <text evidence="2">The sequence shown here is derived from an EMBL/GenBank/DDBJ whole genome shotgun (WGS) entry which is preliminary data.</text>
</comment>
<evidence type="ECO:0008006" key="4">
    <source>
        <dbReference type="Google" id="ProtNLM"/>
    </source>
</evidence>
<sequence length="64" mass="7033">MSQTIEIIVSPTGETRIETKGFAGSGCREASQFSESALGNRVGEELTPGFHQQPDNHYVQQKDH</sequence>
<evidence type="ECO:0000313" key="3">
    <source>
        <dbReference type="Proteomes" id="UP000239388"/>
    </source>
</evidence>
<evidence type="ECO:0000256" key="1">
    <source>
        <dbReference type="SAM" id="MobiDB-lite"/>
    </source>
</evidence>
<feature type="region of interest" description="Disordered" evidence="1">
    <location>
        <begin position="45"/>
        <end position="64"/>
    </location>
</feature>
<reference evidence="2 3" key="1">
    <citation type="submission" date="2018-02" db="EMBL/GenBank/DDBJ databases">
        <title>Comparative genomes isolates from brazilian mangrove.</title>
        <authorList>
            <person name="Araujo J.E."/>
            <person name="Taketani R.G."/>
            <person name="Silva M.C.P."/>
            <person name="Loureco M.V."/>
            <person name="Andreote F.D."/>
        </authorList>
    </citation>
    <scope>NUCLEOTIDE SEQUENCE [LARGE SCALE GENOMIC DNA]</scope>
    <source>
        <strain evidence="2 3">NAP PRIS-MGV</strain>
    </source>
</reference>